<dbReference type="SUPFAM" id="SSF48452">
    <property type="entry name" value="TPR-like"/>
    <property type="match status" value="1"/>
</dbReference>
<dbReference type="RefSeq" id="WP_336557567.1">
    <property type="nucleotide sequence ID" value="NZ_JAYLLN010000015.1"/>
</dbReference>
<keyword evidence="2" id="KW-1133">Transmembrane helix</keyword>
<sequence length="533" mass="62650">MGKLLFADDTAISVSTDSVERELQNTLARKMEFERVKLKDIFQIKEALRNTKSINTRYDLHLKLYKAFLTYQMDSAIYYVNQNLQLANELNDVFKQNQSHIQLAGLYSSAGRFIESNDILKQIHRKGLADELLADYYRTYSDFYSHYGQSTNYNHYFTLSEIYRDSLLSVIPENSLDHRLIMATRDLFRNNLDSAETAFLKLLSEYEEPHHERAVIAYLLGLVHKMRSNREKQIYYFGLSAITDIKNSVKDNASLQSLALVYFEKNDIDKAYLFIQEAMEDALFCNVRYRTIENSSFYPIINSAFQEKEQARKKQLTTFLYTISIMSALLLLVLIVVYLQMKRLKEARKDLNNVNNELQLLNAELLKVNDDLQEANLVKEEYMAQFFELCSSYIEKLDHNRKSMLKKLSSKQYDELTKELKSQDNIKTELEDLYHHFDVIFLSLYPTFIQEFNKLLKPEEQIILKPDELLNSELRIFALIRLGISDSTKIAQFLRYSLRTVYNYRVKVKNKVIGSKEDFDERIKEIGNMTIQP</sequence>
<keyword evidence="1" id="KW-0175">Coiled coil</keyword>
<comment type="caution">
    <text evidence="4">The sequence shown here is derived from an EMBL/GenBank/DDBJ whole genome shotgun (WGS) entry which is preliminary data.</text>
</comment>
<feature type="transmembrane region" description="Helical" evidence="2">
    <location>
        <begin position="319"/>
        <end position="339"/>
    </location>
</feature>
<reference evidence="4 5" key="1">
    <citation type="submission" date="2024-01" db="EMBL/GenBank/DDBJ databases">
        <title>Sphingobacterium tenebrionis sp. nov., a novel endophyte isolated from tenebrio molitor intestines.</title>
        <authorList>
            <person name="Zhang C."/>
        </authorList>
    </citation>
    <scope>NUCLEOTIDE SEQUENCE [LARGE SCALE GENOMIC DNA]</scope>
    <source>
        <strain evidence="4 5">PU5-4</strain>
    </source>
</reference>
<evidence type="ECO:0000259" key="3">
    <source>
        <dbReference type="Pfam" id="PF19904"/>
    </source>
</evidence>
<proteinExistence type="predicted"/>
<feature type="domain" description="DUF6377" evidence="3">
    <location>
        <begin position="244"/>
        <end position="491"/>
    </location>
</feature>
<dbReference type="Gene3D" id="1.25.40.10">
    <property type="entry name" value="Tetratricopeptide repeat domain"/>
    <property type="match status" value="1"/>
</dbReference>
<dbReference type="Proteomes" id="UP001363035">
    <property type="component" value="Unassembled WGS sequence"/>
</dbReference>
<dbReference type="InterPro" id="IPR011990">
    <property type="entry name" value="TPR-like_helical_dom_sf"/>
</dbReference>
<keyword evidence="2" id="KW-0812">Transmembrane</keyword>
<evidence type="ECO:0000313" key="5">
    <source>
        <dbReference type="Proteomes" id="UP001363035"/>
    </source>
</evidence>
<keyword evidence="5" id="KW-1185">Reference proteome</keyword>
<evidence type="ECO:0000256" key="2">
    <source>
        <dbReference type="SAM" id="Phobius"/>
    </source>
</evidence>
<name>A0ABU8I5D2_9SPHI</name>
<dbReference type="Pfam" id="PF19904">
    <property type="entry name" value="DUF6377"/>
    <property type="match status" value="1"/>
</dbReference>
<accession>A0ABU8I5D2</accession>
<evidence type="ECO:0000313" key="4">
    <source>
        <dbReference type="EMBL" id="MEI5984838.1"/>
    </source>
</evidence>
<organism evidence="4 5">
    <name type="scientific">Sphingobacterium tenebrionis</name>
    <dbReference type="NCBI Taxonomy" id="3111775"/>
    <lineage>
        <taxon>Bacteria</taxon>
        <taxon>Pseudomonadati</taxon>
        <taxon>Bacteroidota</taxon>
        <taxon>Sphingobacteriia</taxon>
        <taxon>Sphingobacteriales</taxon>
        <taxon>Sphingobacteriaceae</taxon>
        <taxon>Sphingobacterium</taxon>
    </lineage>
</organism>
<dbReference type="InterPro" id="IPR045957">
    <property type="entry name" value="DUF6377"/>
</dbReference>
<feature type="coiled-coil region" evidence="1">
    <location>
        <begin position="341"/>
        <end position="378"/>
    </location>
</feature>
<gene>
    <name evidence="4" type="ORF">VJ786_07980</name>
</gene>
<protein>
    <submittedName>
        <fullName evidence="4">DUF6377 domain-containing protein</fullName>
    </submittedName>
</protein>
<evidence type="ECO:0000256" key="1">
    <source>
        <dbReference type="SAM" id="Coils"/>
    </source>
</evidence>
<keyword evidence="2" id="KW-0472">Membrane</keyword>
<dbReference type="EMBL" id="JAYLLN010000015">
    <property type="protein sequence ID" value="MEI5984838.1"/>
    <property type="molecule type" value="Genomic_DNA"/>
</dbReference>